<comment type="subcellular location">
    <subcellularLocation>
        <location evidence="1">Membrane</location>
        <topology evidence="1">Multi-pass membrane protein</topology>
    </subcellularLocation>
</comment>
<keyword evidence="5" id="KW-1133">Transmembrane helix</keyword>
<gene>
    <name evidence="7" type="ORF">mPipKuh1_017642</name>
</gene>
<feature type="domain" description="Transmembrane protein 225" evidence="6">
    <location>
        <begin position="1"/>
        <end position="162"/>
    </location>
</feature>
<dbReference type="OrthoDB" id="9833398at2759"/>
<sequence length="233" mass="26687">MMHLTSRNLQAINLFISSCSLVFLALGILVDDWVRLNIETGKNVKIHSPWKYSTIWPKGDMEVVRILLLVVLSLSYFYNCYLGMEYTYMFPQTACVIFTAAFLTCFTGILLISALILYHIRLRQGKSVYYLNYHLTWNISTAYISIFFHFASGFFSLLEYQRRATDSSLPSETETASQGSDFRMQSGSSIQVISLPETPPPPPSIVRVRSQESRNSDIPKPTQIQKRRVTWAL</sequence>
<feature type="transmembrane region" description="Helical" evidence="5">
    <location>
        <begin position="63"/>
        <end position="82"/>
    </location>
</feature>
<keyword evidence="2 5" id="KW-0812">Transmembrane</keyword>
<protein>
    <submittedName>
        <fullName evidence="7">Transmembrane protein 225</fullName>
    </submittedName>
</protein>
<evidence type="ECO:0000256" key="1">
    <source>
        <dbReference type="ARBA" id="ARBA00004141"/>
    </source>
</evidence>
<dbReference type="GO" id="GO:0016020">
    <property type="term" value="C:membrane"/>
    <property type="evidence" value="ECO:0007669"/>
    <property type="project" value="UniProtKB-SubCell"/>
</dbReference>
<dbReference type="Gene3D" id="1.20.140.150">
    <property type="match status" value="1"/>
</dbReference>
<comment type="caution">
    <text evidence="7">The sequence shown here is derived from an EMBL/GenBank/DDBJ whole genome shotgun (WGS) entry which is preliminary data.</text>
</comment>
<feature type="transmembrane region" description="Helical" evidence="5">
    <location>
        <begin position="94"/>
        <end position="120"/>
    </location>
</feature>
<accession>A0A7J7UHQ8</accession>
<organism evidence="7 8">
    <name type="scientific">Pipistrellus kuhlii</name>
    <name type="common">Kuhl's pipistrelle</name>
    <dbReference type="NCBI Taxonomy" id="59472"/>
    <lineage>
        <taxon>Eukaryota</taxon>
        <taxon>Metazoa</taxon>
        <taxon>Chordata</taxon>
        <taxon>Craniata</taxon>
        <taxon>Vertebrata</taxon>
        <taxon>Euteleostomi</taxon>
        <taxon>Mammalia</taxon>
        <taxon>Eutheria</taxon>
        <taxon>Laurasiatheria</taxon>
        <taxon>Chiroptera</taxon>
        <taxon>Yangochiroptera</taxon>
        <taxon>Vespertilionidae</taxon>
        <taxon>Pipistrellus</taxon>
    </lineage>
</organism>
<dbReference type="PROSITE" id="PS51257">
    <property type="entry name" value="PROKAR_LIPOPROTEIN"/>
    <property type="match status" value="1"/>
</dbReference>
<dbReference type="AlphaFoldDB" id="A0A7J7UHQ8"/>
<feature type="transmembrane region" description="Helical" evidence="5">
    <location>
        <begin position="140"/>
        <end position="158"/>
    </location>
</feature>
<evidence type="ECO:0000256" key="2">
    <source>
        <dbReference type="ARBA" id="ARBA00022692"/>
    </source>
</evidence>
<keyword evidence="3 5" id="KW-0472">Membrane</keyword>
<evidence type="ECO:0000313" key="7">
    <source>
        <dbReference type="EMBL" id="KAF6312324.1"/>
    </source>
</evidence>
<dbReference type="PANTHER" id="PTHR36477:SF1">
    <property type="entry name" value="TRANSMEMBRANE PROTEIN 225"/>
    <property type="match status" value="1"/>
</dbReference>
<dbReference type="PANTHER" id="PTHR36477">
    <property type="entry name" value="TRANSMEMBRANE PROTEIN 225"/>
    <property type="match status" value="1"/>
</dbReference>
<evidence type="ECO:0000256" key="5">
    <source>
        <dbReference type="SAM" id="Phobius"/>
    </source>
</evidence>
<dbReference type="InterPro" id="IPR057351">
    <property type="entry name" value="TM225_dom"/>
</dbReference>
<dbReference type="InterPro" id="IPR033542">
    <property type="entry name" value="TM225"/>
</dbReference>
<evidence type="ECO:0000256" key="3">
    <source>
        <dbReference type="ARBA" id="ARBA00023136"/>
    </source>
</evidence>
<dbReference type="Pfam" id="PF25452">
    <property type="entry name" value="TM225"/>
    <property type="match status" value="1"/>
</dbReference>
<evidence type="ECO:0000256" key="4">
    <source>
        <dbReference type="SAM" id="MobiDB-lite"/>
    </source>
</evidence>
<reference evidence="7 8" key="1">
    <citation type="journal article" date="2020" name="Nature">
        <title>Six reference-quality genomes reveal evolution of bat adaptations.</title>
        <authorList>
            <person name="Jebb D."/>
            <person name="Huang Z."/>
            <person name="Pippel M."/>
            <person name="Hughes G.M."/>
            <person name="Lavrichenko K."/>
            <person name="Devanna P."/>
            <person name="Winkler S."/>
            <person name="Jermiin L.S."/>
            <person name="Skirmuntt E.C."/>
            <person name="Katzourakis A."/>
            <person name="Burkitt-Gray L."/>
            <person name="Ray D.A."/>
            <person name="Sullivan K.A.M."/>
            <person name="Roscito J.G."/>
            <person name="Kirilenko B.M."/>
            <person name="Davalos L.M."/>
            <person name="Corthals A.P."/>
            <person name="Power M.L."/>
            <person name="Jones G."/>
            <person name="Ransome R.D."/>
            <person name="Dechmann D.K.N."/>
            <person name="Locatelli A.G."/>
            <person name="Puechmaille S.J."/>
            <person name="Fedrigo O."/>
            <person name="Jarvis E.D."/>
            <person name="Hiller M."/>
            <person name="Vernes S.C."/>
            <person name="Myers E.W."/>
            <person name="Teeling E.C."/>
        </authorList>
    </citation>
    <scope>NUCLEOTIDE SEQUENCE [LARGE SCALE GENOMIC DNA]</scope>
    <source>
        <strain evidence="7">MPipKuh1</strain>
        <tissue evidence="7">Flight muscle</tissue>
    </source>
</reference>
<proteinExistence type="predicted"/>
<evidence type="ECO:0000313" key="8">
    <source>
        <dbReference type="Proteomes" id="UP000558488"/>
    </source>
</evidence>
<dbReference type="EMBL" id="JACAGB010000020">
    <property type="protein sequence ID" value="KAF6312324.1"/>
    <property type="molecule type" value="Genomic_DNA"/>
</dbReference>
<dbReference type="Proteomes" id="UP000558488">
    <property type="component" value="Unassembled WGS sequence"/>
</dbReference>
<evidence type="ECO:0000259" key="6">
    <source>
        <dbReference type="Pfam" id="PF25452"/>
    </source>
</evidence>
<feature type="transmembrane region" description="Helical" evidence="5">
    <location>
        <begin position="12"/>
        <end position="30"/>
    </location>
</feature>
<keyword evidence="8" id="KW-1185">Reference proteome</keyword>
<feature type="region of interest" description="Disordered" evidence="4">
    <location>
        <begin position="192"/>
        <end position="223"/>
    </location>
</feature>
<name>A0A7J7UHQ8_PIPKU</name>